<sequence>MLKAIQDRTRQLGRISDQASPKPELVKRAIDQSKFDAGFTGGRYAGSNVSCEFVPQADAYAYGCFGTRFHQNKNRVCSLSQDRASGDLYQTLALADIVDRKPKLILTCKPGIKDCAEGSSGWNAWSDIPDADTQRIFEQIDVGEVVIRYFLLINAVCIKTSREAGLDNIATWRNIECFSASEQDTSVRPPIPTSNT</sequence>
<reference evidence="2" key="1">
    <citation type="submission" date="2021-06" db="EMBL/GenBank/DDBJ databases">
        <title>Identification of Pseudomonas cichorii causing bacterial leaf black spot of flue-cured tobacco, a new disease in China.</title>
        <authorList>
            <person name="Lu C.-H."/>
        </authorList>
    </citation>
    <scope>NUCLEOTIDE SEQUENCE [LARGE SCALE GENOMIC DNA]</scope>
    <source>
        <strain evidence="2">LJ2</strain>
    </source>
</reference>
<evidence type="ECO:0000313" key="1">
    <source>
        <dbReference type="EMBL" id="QWU85058.1"/>
    </source>
</evidence>
<keyword evidence="2" id="KW-1185">Reference proteome</keyword>
<dbReference type="RefSeq" id="WP_216705539.1">
    <property type="nucleotide sequence ID" value="NZ_CP076668.1"/>
</dbReference>
<dbReference type="Proteomes" id="UP000683401">
    <property type="component" value="Chromosome"/>
</dbReference>
<name>A0ABX8HXN0_9PSED</name>
<gene>
    <name evidence="1" type="ORF">KQP88_09965</name>
</gene>
<protein>
    <submittedName>
        <fullName evidence="1">Uncharacterized protein</fullName>
    </submittedName>
</protein>
<organism evidence="1 2">
    <name type="scientific">Pseudomonas lijiangensis</name>
    <dbReference type="NCBI Taxonomy" id="2995658"/>
    <lineage>
        <taxon>Bacteria</taxon>
        <taxon>Pseudomonadati</taxon>
        <taxon>Pseudomonadota</taxon>
        <taxon>Gammaproteobacteria</taxon>
        <taxon>Pseudomonadales</taxon>
        <taxon>Pseudomonadaceae</taxon>
        <taxon>Pseudomonas</taxon>
    </lineage>
</organism>
<accession>A0ABX8HXN0</accession>
<dbReference type="EMBL" id="CP076668">
    <property type="protein sequence ID" value="QWU85058.1"/>
    <property type="molecule type" value="Genomic_DNA"/>
</dbReference>
<proteinExistence type="predicted"/>
<evidence type="ECO:0000313" key="2">
    <source>
        <dbReference type="Proteomes" id="UP000683401"/>
    </source>
</evidence>